<dbReference type="KEGG" id="muh:HYN43_025515"/>
<name>A0A494W3W7_9SPHI</name>
<protein>
    <submittedName>
        <fullName evidence="2">NAD-dependent epimerase/dehydratase family protein</fullName>
    </submittedName>
</protein>
<feature type="domain" description="NAD-dependent epimerase/dehydratase" evidence="1">
    <location>
        <begin position="4"/>
        <end position="173"/>
    </location>
</feature>
<reference evidence="2 3" key="1">
    <citation type="submission" date="2018-10" db="EMBL/GenBank/DDBJ databases">
        <title>Genome sequencing of Mucilaginibacter sp. HYN0043.</title>
        <authorList>
            <person name="Kim M."/>
            <person name="Yi H."/>
        </authorList>
    </citation>
    <scope>NUCLEOTIDE SEQUENCE [LARGE SCALE GENOMIC DNA]</scope>
    <source>
        <strain evidence="2 3">HYN0043</strain>
    </source>
</reference>
<dbReference type="InterPro" id="IPR036291">
    <property type="entry name" value="NAD(P)-bd_dom_sf"/>
</dbReference>
<dbReference type="InterPro" id="IPR001509">
    <property type="entry name" value="Epimerase_deHydtase"/>
</dbReference>
<dbReference type="AlphaFoldDB" id="A0A494W3W7"/>
<dbReference type="SUPFAM" id="SSF51735">
    <property type="entry name" value="NAD(P)-binding Rossmann-fold domains"/>
    <property type="match status" value="1"/>
</dbReference>
<dbReference type="Gene3D" id="3.40.50.720">
    <property type="entry name" value="NAD(P)-binding Rossmann-like Domain"/>
    <property type="match status" value="1"/>
</dbReference>
<dbReference type="OrthoDB" id="329806at2"/>
<proteinExistence type="predicted"/>
<dbReference type="EMBL" id="CP032869">
    <property type="protein sequence ID" value="AYL98433.1"/>
    <property type="molecule type" value="Genomic_DNA"/>
</dbReference>
<dbReference type="PANTHER" id="PTHR43245:SF58">
    <property type="entry name" value="BLL5923 PROTEIN"/>
    <property type="match status" value="1"/>
</dbReference>
<keyword evidence="3" id="KW-1185">Reference proteome</keyword>
<evidence type="ECO:0000259" key="1">
    <source>
        <dbReference type="Pfam" id="PF01370"/>
    </source>
</evidence>
<dbReference type="Pfam" id="PF01370">
    <property type="entry name" value="Epimerase"/>
    <property type="match status" value="1"/>
</dbReference>
<dbReference type="InterPro" id="IPR050177">
    <property type="entry name" value="Lipid_A_modif_metabolic_enz"/>
</dbReference>
<accession>A0A494W3W7</accession>
<dbReference type="PANTHER" id="PTHR43245">
    <property type="entry name" value="BIFUNCTIONAL POLYMYXIN RESISTANCE PROTEIN ARNA"/>
    <property type="match status" value="1"/>
</dbReference>
<organism evidence="2 3">
    <name type="scientific">Mucilaginibacter celer</name>
    <dbReference type="NCBI Taxonomy" id="2305508"/>
    <lineage>
        <taxon>Bacteria</taxon>
        <taxon>Pseudomonadati</taxon>
        <taxon>Bacteroidota</taxon>
        <taxon>Sphingobacteriia</taxon>
        <taxon>Sphingobacteriales</taxon>
        <taxon>Sphingobacteriaceae</taxon>
        <taxon>Mucilaginibacter</taxon>
    </lineage>
</organism>
<dbReference type="RefSeq" id="WP_119406710.1">
    <property type="nucleotide sequence ID" value="NZ_CP032869.1"/>
</dbReference>
<gene>
    <name evidence="2" type="ORF">HYN43_025515</name>
</gene>
<evidence type="ECO:0000313" key="2">
    <source>
        <dbReference type="EMBL" id="AYL98433.1"/>
    </source>
</evidence>
<sequence>MKKIVVTGYTGFVGSNLMPYLINEGFEVIGLGRTKPAGQSFAQFTYDELPQITGYDTIVHLAGKAHDLKKTADDQAYFEVNTDLTIKLFSSFLQSEASTFIYMSSVKAAADTVNGILLETDKPEPKTPYGQSKLKAEEFLLNAALPEGKRVIILRPCMIHGPGNKGNLNLLYQFVKKGIPYPLAAFQNKRSLLSINNLLFVIKAIIDKNYIVSGCYNVADDEPLATSQIIDVLAAAQNIRPKKWAINAGLIKSIAKTGDVLRLPLNSERLKKLTESYLVSNDKIKAAIGVDQMPQSATDGLTYTALNL</sequence>
<dbReference type="Proteomes" id="UP000270046">
    <property type="component" value="Chromosome"/>
</dbReference>
<evidence type="ECO:0000313" key="3">
    <source>
        <dbReference type="Proteomes" id="UP000270046"/>
    </source>
</evidence>